<feature type="transmembrane region" description="Helical" evidence="1">
    <location>
        <begin position="363"/>
        <end position="382"/>
    </location>
</feature>
<keyword evidence="1" id="KW-1133">Transmembrane helix</keyword>
<proteinExistence type="predicted"/>
<dbReference type="InterPro" id="IPR007294">
    <property type="entry name" value="DUF401"/>
</dbReference>
<dbReference type="Proteomes" id="UP000001431">
    <property type="component" value="Chromosome"/>
</dbReference>
<dbReference type="PANTHER" id="PTHR39556:SF1">
    <property type="entry name" value="PROTEIN, PUTATIVE-RELATED"/>
    <property type="match status" value="1"/>
</dbReference>
<sequence length="383" mass="40070">MYLVAVFLASVAVVLGGSLSRRVDVSVALGLGALLYGALALGGGVVGATVDAFNFSMFNVLVSLVFAMALGFLMRGRREAIASGLVAVGPRFAAFSIPAAIGLLPMPGGAYISAVVADPLYEKMGMRPVEKTFLNYWMRHIWVSVWPLYQGVILTSAILGVSVAEVAAHSWPAALAAAVGGVAVGWRAVRRVGAVGRARDLAALWPLGLVAVLSFLLPLPAAVGLTLAAFVVVYRVGVGDLAAAFKYALTPRILAIIVFSLVFSQYIRESGLSRVMADALGHLALFAVFLIPFLIGIATGVEFTFAGLAFPPLHDLLHGYSLAVGFLGGFLGVMLSPSHSCFVLTAEYYKADMRAVYKPLTKAALYSAAALALLYLALTAVAS</sequence>
<dbReference type="STRING" id="410359.Pcal_0707"/>
<name>A3MU16_PYRCJ</name>
<feature type="transmembrane region" description="Helical" evidence="1">
    <location>
        <begin position="57"/>
        <end position="74"/>
    </location>
</feature>
<feature type="transmembrane region" description="Helical" evidence="1">
    <location>
        <begin position="249"/>
        <end position="267"/>
    </location>
</feature>
<dbReference type="Pfam" id="PF04165">
    <property type="entry name" value="DUF401"/>
    <property type="match status" value="1"/>
</dbReference>
<dbReference type="GeneID" id="4908192"/>
<feature type="transmembrane region" description="Helical" evidence="1">
    <location>
        <begin position="30"/>
        <end position="50"/>
    </location>
</feature>
<feature type="transmembrane region" description="Helical" evidence="1">
    <location>
        <begin position="201"/>
        <end position="234"/>
    </location>
</feature>
<dbReference type="RefSeq" id="WP_011849391.1">
    <property type="nucleotide sequence ID" value="NC_009073.1"/>
</dbReference>
<protein>
    <recommendedName>
        <fullName evidence="4">DUF401 family protein</fullName>
    </recommendedName>
</protein>
<dbReference type="AlphaFoldDB" id="A3MU16"/>
<dbReference type="KEGG" id="pcl:Pcal_0707"/>
<accession>A3MU16</accession>
<keyword evidence="1" id="KW-0472">Membrane</keyword>
<dbReference type="PANTHER" id="PTHR39556">
    <property type="entry name" value="PROTEIN, PUTATIVE-RELATED"/>
    <property type="match status" value="1"/>
</dbReference>
<feature type="transmembrane region" description="Helical" evidence="1">
    <location>
        <begin position="141"/>
        <end position="164"/>
    </location>
</feature>
<dbReference type="HOGENOM" id="CLU_056143_0_0_2"/>
<gene>
    <name evidence="2" type="ordered locus">Pcal_0707</name>
</gene>
<feature type="transmembrane region" description="Helical" evidence="1">
    <location>
        <begin position="94"/>
        <end position="121"/>
    </location>
</feature>
<feature type="transmembrane region" description="Helical" evidence="1">
    <location>
        <begin position="320"/>
        <end position="342"/>
    </location>
</feature>
<evidence type="ECO:0000313" key="2">
    <source>
        <dbReference type="EMBL" id="ABO08133.1"/>
    </source>
</evidence>
<evidence type="ECO:0008006" key="4">
    <source>
        <dbReference type="Google" id="ProtNLM"/>
    </source>
</evidence>
<dbReference type="EMBL" id="CP000561">
    <property type="protein sequence ID" value="ABO08133.1"/>
    <property type="molecule type" value="Genomic_DNA"/>
</dbReference>
<feature type="transmembrane region" description="Helical" evidence="1">
    <location>
        <begin position="170"/>
        <end position="189"/>
    </location>
</feature>
<feature type="transmembrane region" description="Helical" evidence="1">
    <location>
        <begin position="279"/>
        <end position="300"/>
    </location>
</feature>
<organism evidence="2 3">
    <name type="scientific">Pyrobaculum calidifontis (strain DSM 21063 / JCM 11548 / VA1)</name>
    <dbReference type="NCBI Taxonomy" id="410359"/>
    <lineage>
        <taxon>Archaea</taxon>
        <taxon>Thermoproteota</taxon>
        <taxon>Thermoprotei</taxon>
        <taxon>Thermoproteales</taxon>
        <taxon>Thermoproteaceae</taxon>
        <taxon>Pyrobaculum</taxon>
    </lineage>
</organism>
<reference evidence="2" key="1">
    <citation type="submission" date="2007-02" db="EMBL/GenBank/DDBJ databases">
        <title>Complete sequence of Pyrobaculum calidifontis JCM 11548.</title>
        <authorList>
            <consortium name="US DOE Joint Genome Institute"/>
            <person name="Copeland A."/>
            <person name="Lucas S."/>
            <person name="Lapidus A."/>
            <person name="Barry K."/>
            <person name="Glavina del Rio T."/>
            <person name="Dalin E."/>
            <person name="Tice H."/>
            <person name="Pitluck S."/>
            <person name="Chain P."/>
            <person name="Malfatti S."/>
            <person name="Shin M."/>
            <person name="Vergez L."/>
            <person name="Schmutz J."/>
            <person name="Larimer F."/>
            <person name="Land M."/>
            <person name="Hauser L."/>
            <person name="Kyrpides N."/>
            <person name="Mikhailova N."/>
            <person name="Cozen A.E."/>
            <person name="Fitz-Gibbon S.T."/>
            <person name="House C.H."/>
            <person name="Saltikov C."/>
            <person name="Lowe T.M."/>
            <person name="Richardson P."/>
        </authorList>
    </citation>
    <scope>NUCLEOTIDE SEQUENCE [LARGE SCALE GENOMIC DNA]</scope>
    <source>
        <strain evidence="2">JCM 11548</strain>
    </source>
</reference>
<dbReference type="eggNOG" id="arCOG04354">
    <property type="taxonomic scope" value="Archaea"/>
</dbReference>
<evidence type="ECO:0000313" key="3">
    <source>
        <dbReference type="Proteomes" id="UP000001431"/>
    </source>
</evidence>
<keyword evidence="3" id="KW-1185">Reference proteome</keyword>
<keyword evidence="1" id="KW-0812">Transmembrane</keyword>
<evidence type="ECO:0000256" key="1">
    <source>
        <dbReference type="SAM" id="Phobius"/>
    </source>
</evidence>